<keyword evidence="3" id="KW-1185">Reference proteome</keyword>
<protein>
    <recommendedName>
        <fullName evidence="4">Catalase</fullName>
    </recommendedName>
</protein>
<dbReference type="InterPro" id="IPR020835">
    <property type="entry name" value="Catalase_sf"/>
</dbReference>
<dbReference type="RefSeq" id="WP_268882741.1">
    <property type="nucleotide sequence ID" value="NZ_CP114029.1"/>
</dbReference>
<name>A0ABY7C3G2_9HYPH</name>
<dbReference type="Proteomes" id="UP001164020">
    <property type="component" value="Chromosome"/>
</dbReference>
<gene>
    <name evidence="2" type="ORF">OH818_09340</name>
</gene>
<evidence type="ECO:0000313" key="3">
    <source>
        <dbReference type="Proteomes" id="UP001164020"/>
    </source>
</evidence>
<dbReference type="Gene3D" id="2.40.180.10">
    <property type="entry name" value="Catalase core domain"/>
    <property type="match status" value="1"/>
</dbReference>
<feature type="region of interest" description="Disordered" evidence="1">
    <location>
        <begin position="1"/>
        <end position="20"/>
    </location>
</feature>
<evidence type="ECO:0000256" key="1">
    <source>
        <dbReference type="SAM" id="MobiDB-lite"/>
    </source>
</evidence>
<sequence length="151" mass="16659">MSPSSISSPPRELSRRSKASSLDFAGRANALREEVDRTIRGEGGAFTLRAQLRRNAETDPVEDASVAWPEADNPYLPVATLTIPAQPGWTAERARVVDDETSFRPWHGIAAHRPLGNIMRARRAAYPMSAKLRTRLNGCPLNEPKAMPELD</sequence>
<reference evidence="2" key="1">
    <citation type="submission" date="2022-12" db="EMBL/GenBank/DDBJ databases">
        <title>Jiella pelagia sp. nov., isolated from phosphonate enriched culture of Northwest Pacific surface seawater.</title>
        <authorList>
            <person name="Shin D.Y."/>
            <person name="Hwang C.Y."/>
        </authorList>
    </citation>
    <scope>NUCLEOTIDE SEQUENCE</scope>
    <source>
        <strain evidence="2">HL-NP1</strain>
    </source>
</reference>
<dbReference type="EMBL" id="CP114029">
    <property type="protein sequence ID" value="WAP70271.1"/>
    <property type="molecule type" value="Genomic_DNA"/>
</dbReference>
<evidence type="ECO:0000313" key="2">
    <source>
        <dbReference type="EMBL" id="WAP70271.1"/>
    </source>
</evidence>
<accession>A0ABY7C3G2</accession>
<organism evidence="2 3">
    <name type="scientific">Jiella pelagia</name>
    <dbReference type="NCBI Taxonomy" id="2986949"/>
    <lineage>
        <taxon>Bacteria</taxon>
        <taxon>Pseudomonadati</taxon>
        <taxon>Pseudomonadota</taxon>
        <taxon>Alphaproteobacteria</taxon>
        <taxon>Hyphomicrobiales</taxon>
        <taxon>Aurantimonadaceae</taxon>
        <taxon>Jiella</taxon>
    </lineage>
</organism>
<evidence type="ECO:0008006" key="4">
    <source>
        <dbReference type="Google" id="ProtNLM"/>
    </source>
</evidence>
<dbReference type="SUPFAM" id="SSF56634">
    <property type="entry name" value="Heme-dependent catalase-like"/>
    <property type="match status" value="1"/>
</dbReference>
<proteinExistence type="predicted"/>